<dbReference type="InterPro" id="IPR007750">
    <property type="entry name" value="DUF674"/>
</dbReference>
<proteinExistence type="predicted"/>
<comment type="caution">
    <text evidence="1">The sequence shown here is derived from an EMBL/GenBank/DDBJ whole genome shotgun (WGS) entry which is preliminary data.</text>
</comment>
<evidence type="ECO:0008006" key="3">
    <source>
        <dbReference type="Google" id="ProtNLM"/>
    </source>
</evidence>
<sequence length="457" mass="51021">MSDVMEVKFSLKVMINKQKTKVLFAEADSDFVDVLLSFLTLPLGTIVRILEKHYGDEAPAIGSLTTLYKGLANLDSDHFLVESGKQMLLNPRNSFETECRKLKLNVDDTQPTKYFTCENWNCSHLRISNIGMYYGTIRCSCGKTLKNEIIRESSQADDNGDVGVFSIKTASFIICDDLRMVPNVAGSIMETLGNLEITDTLGAELRDVTFGFNEIMDLLKGSFLSGTPLSDIILDGRQSHSVKPKSEPGMLLHQIEKEATIDSKKMILKVMVRKSTNKLLFAQAEEDFVDFLFSLLTIPLGGVECLLGSNTSLKNVDNLYTSLANINGDKYLKTKDTKTMLLKPKLPHGYISKNQIFPLTEESAPLLYYREPNFHFDVTEYLSPSDQRSGIQVSSFKTPKGEGNYVDGSRMYMVTDDLTVTPLCMTSSLSILNGLEIPLSDVKELEIHIGLEEVIYV</sequence>
<dbReference type="Proteomes" id="UP001318860">
    <property type="component" value="Unassembled WGS sequence"/>
</dbReference>
<gene>
    <name evidence="1" type="ORF">DH2020_011542</name>
</gene>
<accession>A0ABR0XDP6</accession>
<organism evidence="1 2">
    <name type="scientific">Rehmannia glutinosa</name>
    <name type="common">Chinese foxglove</name>
    <dbReference type="NCBI Taxonomy" id="99300"/>
    <lineage>
        <taxon>Eukaryota</taxon>
        <taxon>Viridiplantae</taxon>
        <taxon>Streptophyta</taxon>
        <taxon>Embryophyta</taxon>
        <taxon>Tracheophyta</taxon>
        <taxon>Spermatophyta</taxon>
        <taxon>Magnoliopsida</taxon>
        <taxon>eudicotyledons</taxon>
        <taxon>Gunneridae</taxon>
        <taxon>Pentapetalae</taxon>
        <taxon>asterids</taxon>
        <taxon>lamiids</taxon>
        <taxon>Lamiales</taxon>
        <taxon>Orobanchaceae</taxon>
        <taxon>Rehmannieae</taxon>
        <taxon>Rehmannia</taxon>
    </lineage>
</organism>
<keyword evidence="2" id="KW-1185">Reference proteome</keyword>
<name>A0ABR0XDP6_REHGL</name>
<evidence type="ECO:0000313" key="1">
    <source>
        <dbReference type="EMBL" id="KAK6157294.1"/>
    </source>
</evidence>
<dbReference type="PANTHER" id="PTHR33103">
    <property type="entry name" value="OS01G0153900 PROTEIN"/>
    <property type="match status" value="1"/>
</dbReference>
<dbReference type="PANTHER" id="PTHR33103:SF27">
    <property type="entry name" value="OS04G0594700 PROTEIN"/>
    <property type="match status" value="1"/>
</dbReference>
<reference evidence="1 2" key="1">
    <citation type="journal article" date="2021" name="Comput. Struct. Biotechnol. J.">
        <title>De novo genome assembly of the potent medicinal plant Rehmannia glutinosa using nanopore technology.</title>
        <authorList>
            <person name="Ma L."/>
            <person name="Dong C."/>
            <person name="Song C."/>
            <person name="Wang X."/>
            <person name="Zheng X."/>
            <person name="Niu Y."/>
            <person name="Chen S."/>
            <person name="Feng W."/>
        </authorList>
    </citation>
    <scope>NUCLEOTIDE SEQUENCE [LARGE SCALE GENOMIC DNA]</scope>
    <source>
        <strain evidence="1">DH-2019</strain>
    </source>
</reference>
<evidence type="ECO:0000313" key="2">
    <source>
        <dbReference type="Proteomes" id="UP001318860"/>
    </source>
</evidence>
<dbReference type="Pfam" id="PF05056">
    <property type="entry name" value="DUF674"/>
    <property type="match status" value="1"/>
</dbReference>
<protein>
    <recommendedName>
        <fullName evidence="3">DUF674 family protein</fullName>
    </recommendedName>
</protein>
<dbReference type="EMBL" id="JABTTQ020000005">
    <property type="protein sequence ID" value="KAK6157294.1"/>
    <property type="molecule type" value="Genomic_DNA"/>
</dbReference>